<dbReference type="AlphaFoldDB" id="A0A0D6ILP0"/>
<dbReference type="EMBL" id="JAPZVI010000006">
    <property type="protein sequence ID" value="MCZ8401955.1"/>
    <property type="molecule type" value="Genomic_DNA"/>
</dbReference>
<dbReference type="Gene3D" id="1.40.20.10">
    <property type="entry name" value="CHAD domain"/>
    <property type="match status" value="1"/>
</dbReference>
<name>A0A0D6ILP0_ALCXX</name>
<dbReference type="InterPro" id="IPR007899">
    <property type="entry name" value="CHAD_dom"/>
</dbReference>
<dbReference type="SUPFAM" id="SSF55154">
    <property type="entry name" value="CYTH-like phosphatases"/>
    <property type="match status" value="1"/>
</dbReference>
<dbReference type="SMART" id="SM01118">
    <property type="entry name" value="CYTH"/>
    <property type="match status" value="1"/>
</dbReference>
<organism evidence="1 2">
    <name type="scientific">Alcaligenes xylosoxydans xylosoxydans</name>
    <name type="common">Achromobacter xylosoxidans</name>
    <dbReference type="NCBI Taxonomy" id="85698"/>
    <lineage>
        <taxon>Bacteria</taxon>
        <taxon>Pseudomonadati</taxon>
        <taxon>Pseudomonadota</taxon>
        <taxon>Betaproteobacteria</taxon>
        <taxon>Burkholderiales</taxon>
        <taxon>Alcaligenaceae</taxon>
        <taxon>Achromobacter</taxon>
    </lineage>
</organism>
<evidence type="ECO:0000313" key="1">
    <source>
        <dbReference type="EMBL" id="MCZ8401955.1"/>
    </source>
</evidence>
<sequence>MSEQELKLHVPTASRQAVLREIKQREATRIRLHAMYFDTPERELARARIAIRLRQEGRDWVQTLKMPGINAITRIELNHPRPGPVLDLSVYAGTEVEAALAAIKGELGLRYETDVQRMLRKVRTRYGTVELAYDTGILRAGALELPISELEFELVSGRPAAIFAVARGWQQRHSLVLDPRSKSERGDALAQLAQRLADVDAVPGDDLDSRRAQAIALFWAPRGAASVKLREDMTAAQAMGRIAAECLDQIARNAAVLAEVDTEGVYRAGNSEHVHQLRVGIRRLRSAWKLFDGWIGPVPDAIMQGVRAHFAAFGANRDQDVLNETVAPALMRAGMPVIPMEAAPPEQDARAIAGGKAFQAWLLELLEWSLDVPPALPASDGQPIANGVPSDAAPEPAIRLEGGIAGPSVKPTIIPMLAPEPDPQQLHKQLARRLHRWHSKVADQGTQFATLDIPTRHELRKRGKRLRYSLAFAESLLPPSKLRGYRKLLSRVQDILGEINDLAVAKDYYESCTATHPQAWFALGWISARLEELAVDAQRAFDDLASSKPFWK</sequence>
<gene>
    <name evidence="1" type="ORF">O9570_10910</name>
</gene>
<dbReference type="KEGG" id="axx:ERS451415_05335"/>
<dbReference type="InterPro" id="IPR038186">
    <property type="entry name" value="CHAD_dom_sf"/>
</dbReference>
<reference evidence="1" key="1">
    <citation type="submission" date="2022-12" db="EMBL/GenBank/DDBJ databases">
        <authorList>
            <person name="Voronina O.L."/>
            <person name="Kunda M.S."/>
            <person name="Ryzhova N."/>
            <person name="Aksenova E.I."/>
        </authorList>
    </citation>
    <scope>NUCLEOTIDE SEQUENCE</scope>
    <source>
        <strain evidence="1">SCCH136:Ach223948</strain>
    </source>
</reference>
<dbReference type="PROSITE" id="PS51707">
    <property type="entry name" value="CYTH"/>
    <property type="match status" value="1"/>
</dbReference>
<dbReference type="PANTHER" id="PTHR39339:SF1">
    <property type="entry name" value="CHAD DOMAIN-CONTAINING PROTEIN"/>
    <property type="match status" value="1"/>
</dbReference>
<dbReference type="eggNOG" id="COG3025">
    <property type="taxonomic scope" value="Bacteria"/>
</dbReference>
<dbReference type="PROSITE" id="PS51708">
    <property type="entry name" value="CHAD"/>
    <property type="match status" value="1"/>
</dbReference>
<accession>A0A0D6ILP0</accession>
<evidence type="ECO:0000313" key="2">
    <source>
        <dbReference type="Proteomes" id="UP001141992"/>
    </source>
</evidence>
<dbReference type="InterPro" id="IPR033469">
    <property type="entry name" value="CYTH-like_dom_sf"/>
</dbReference>
<dbReference type="CDD" id="cd07756">
    <property type="entry name" value="CYTH-like_Pase_CHAD"/>
    <property type="match status" value="1"/>
</dbReference>
<dbReference type="InterPro" id="IPR023577">
    <property type="entry name" value="CYTH_domain"/>
</dbReference>
<dbReference type="Gene3D" id="2.40.320.10">
    <property type="entry name" value="Hypothetical Protein Pfu-838710-001"/>
    <property type="match status" value="1"/>
</dbReference>
<dbReference type="Pfam" id="PF05235">
    <property type="entry name" value="CHAD"/>
    <property type="match status" value="1"/>
</dbReference>
<dbReference type="SMART" id="SM00880">
    <property type="entry name" value="CHAD"/>
    <property type="match status" value="1"/>
</dbReference>
<dbReference type="eggNOG" id="COG5607">
    <property type="taxonomic scope" value="Bacteria"/>
</dbReference>
<dbReference type="RefSeq" id="WP_024070383.1">
    <property type="nucleotide sequence ID" value="NZ_CAJFDJ010000002.1"/>
</dbReference>
<dbReference type="PANTHER" id="PTHR39339">
    <property type="entry name" value="SLR1444 PROTEIN"/>
    <property type="match status" value="1"/>
</dbReference>
<comment type="caution">
    <text evidence="1">The sequence shown here is derived from an EMBL/GenBank/DDBJ whole genome shotgun (WGS) entry which is preliminary data.</text>
</comment>
<dbReference type="Pfam" id="PF01928">
    <property type="entry name" value="CYTH"/>
    <property type="match status" value="1"/>
</dbReference>
<protein>
    <submittedName>
        <fullName evidence="1">CYTH and CHAD domain-containing protein</fullName>
    </submittedName>
</protein>
<proteinExistence type="predicted"/>
<dbReference type="Proteomes" id="UP001141992">
    <property type="component" value="Unassembled WGS sequence"/>
</dbReference>